<proteinExistence type="predicted"/>
<evidence type="ECO:0000256" key="1">
    <source>
        <dbReference type="SAM" id="SignalP"/>
    </source>
</evidence>
<name>A0A3N2DBY4_9MICO</name>
<evidence type="ECO:0008006" key="4">
    <source>
        <dbReference type="Google" id="ProtNLM"/>
    </source>
</evidence>
<dbReference type="EMBL" id="RKHQ01000001">
    <property type="protein sequence ID" value="ROR97212.1"/>
    <property type="molecule type" value="Genomic_DNA"/>
</dbReference>
<evidence type="ECO:0000313" key="2">
    <source>
        <dbReference type="EMBL" id="ROR97212.1"/>
    </source>
</evidence>
<dbReference type="Proteomes" id="UP000275356">
    <property type="component" value="Unassembled WGS sequence"/>
</dbReference>
<organism evidence="2 3">
    <name type="scientific">Salana multivorans</name>
    <dbReference type="NCBI Taxonomy" id="120377"/>
    <lineage>
        <taxon>Bacteria</taxon>
        <taxon>Bacillati</taxon>
        <taxon>Actinomycetota</taxon>
        <taxon>Actinomycetes</taxon>
        <taxon>Micrococcales</taxon>
        <taxon>Beutenbergiaceae</taxon>
        <taxon>Salana</taxon>
    </lineage>
</organism>
<sequence length="324" mass="33613">MLLWGAVAAVVVAGGATVAAVAATGDGAVVARCGDLTIDTDGVMVHAQGLAGQVGAAFAREHAIDSYGADFWGETYDGASPLDALADAVVDQLALDCATWTLADELGAQDPAGSREILADATGSADATDYELLRSAVENLRDGMRTELLESDPPSEDELRAAFDGLDDVYKGTHVALTLWRVDAFAGTADELADLARTAISPDPDLAAMAAGVDGASPGATVTELALDSQEVSKEDLFAAHVIELAGRAEPGDVVPGMTDGEYVVVLDRAGGELLTLEQAPQMARNAYVNDLLEQRIADVAAAEPLSVERDLRPILERELTAPR</sequence>
<gene>
    <name evidence="2" type="ORF">EDD28_1809</name>
</gene>
<reference evidence="2 3" key="1">
    <citation type="submission" date="2018-11" db="EMBL/GenBank/DDBJ databases">
        <title>Sequencing the genomes of 1000 actinobacteria strains.</title>
        <authorList>
            <person name="Klenk H.-P."/>
        </authorList>
    </citation>
    <scope>NUCLEOTIDE SEQUENCE [LARGE SCALE GENOMIC DNA]</scope>
    <source>
        <strain evidence="2 3">DSM 13521</strain>
    </source>
</reference>
<protein>
    <recommendedName>
        <fullName evidence="4">Parvulin-like peptidyl-prolyl cis-trans isomerase protein</fullName>
    </recommendedName>
</protein>
<keyword evidence="1" id="KW-0732">Signal</keyword>
<evidence type="ECO:0000313" key="3">
    <source>
        <dbReference type="Proteomes" id="UP000275356"/>
    </source>
</evidence>
<accession>A0A3N2DBY4</accession>
<feature type="signal peptide" evidence="1">
    <location>
        <begin position="1"/>
        <end position="22"/>
    </location>
</feature>
<keyword evidence="3" id="KW-1185">Reference proteome</keyword>
<dbReference type="AlphaFoldDB" id="A0A3N2DBY4"/>
<comment type="caution">
    <text evidence="2">The sequence shown here is derived from an EMBL/GenBank/DDBJ whole genome shotgun (WGS) entry which is preliminary data.</text>
</comment>
<feature type="chain" id="PRO_5018293606" description="Parvulin-like peptidyl-prolyl cis-trans isomerase protein" evidence="1">
    <location>
        <begin position="23"/>
        <end position="324"/>
    </location>
</feature>